<accession>A0A183Q1Y9</accession>
<proteinExistence type="predicted"/>
<organism evidence="1 2">
    <name type="scientific">Schistosoma mattheei</name>
    <dbReference type="NCBI Taxonomy" id="31246"/>
    <lineage>
        <taxon>Eukaryota</taxon>
        <taxon>Metazoa</taxon>
        <taxon>Spiralia</taxon>
        <taxon>Lophotrochozoa</taxon>
        <taxon>Platyhelminthes</taxon>
        <taxon>Trematoda</taxon>
        <taxon>Digenea</taxon>
        <taxon>Strigeidida</taxon>
        <taxon>Schistosomatoidea</taxon>
        <taxon>Schistosomatidae</taxon>
        <taxon>Schistosoma</taxon>
    </lineage>
</organism>
<reference evidence="1 2" key="1">
    <citation type="submission" date="2018-11" db="EMBL/GenBank/DDBJ databases">
        <authorList>
            <consortium name="Pathogen Informatics"/>
        </authorList>
    </citation>
    <scope>NUCLEOTIDE SEQUENCE [LARGE SCALE GENOMIC DNA]</scope>
    <source>
        <strain>Denwood</strain>
        <strain evidence="2">Zambia</strain>
    </source>
</reference>
<dbReference type="STRING" id="31246.A0A183Q1Y9"/>
<evidence type="ECO:0000313" key="1">
    <source>
        <dbReference type="EMBL" id="VDP82975.1"/>
    </source>
</evidence>
<dbReference type="Proteomes" id="UP000269396">
    <property type="component" value="Unassembled WGS sequence"/>
</dbReference>
<sequence length="154" mass="17733">MDEREIFKMKSSENIDCIESKNSSKCKIDDIFVQLGWSYLLVGIRGGLWQTMKQSVYYTKRTISFDTTVLGRFVMIGARNSDRKTNDKLEHLMTQIESLAYAPPGAILICLHITANNWQIMANVYPEERLNEFIEKLISTGFIPLVQVSRKLFS</sequence>
<dbReference type="AlphaFoldDB" id="A0A183Q1Y9"/>
<name>A0A183Q1Y9_9TREM</name>
<keyword evidence="2" id="KW-1185">Reference proteome</keyword>
<dbReference type="EMBL" id="UZAL01044954">
    <property type="protein sequence ID" value="VDP82975.1"/>
    <property type="molecule type" value="Genomic_DNA"/>
</dbReference>
<gene>
    <name evidence="1" type="ORF">SMTD_LOCUS20624</name>
</gene>
<protein>
    <submittedName>
        <fullName evidence="1">Uncharacterized protein</fullName>
    </submittedName>
</protein>
<evidence type="ECO:0000313" key="2">
    <source>
        <dbReference type="Proteomes" id="UP000269396"/>
    </source>
</evidence>